<dbReference type="EMBL" id="BAAAWD010000014">
    <property type="protein sequence ID" value="GAA3019415.1"/>
    <property type="molecule type" value="Genomic_DNA"/>
</dbReference>
<name>A0ABP6KNT4_9ACTN</name>
<dbReference type="RefSeq" id="WP_344899313.1">
    <property type="nucleotide sequence ID" value="NZ_BAAAWD010000014.1"/>
</dbReference>
<comment type="caution">
    <text evidence="1">The sequence shown here is derived from an EMBL/GenBank/DDBJ whole genome shotgun (WGS) entry which is preliminary data.</text>
</comment>
<evidence type="ECO:0000313" key="1">
    <source>
        <dbReference type="EMBL" id="GAA3019415.1"/>
    </source>
</evidence>
<gene>
    <name evidence="1" type="ORF">GCM10017559_49480</name>
</gene>
<organism evidence="1 2">
    <name type="scientific">Streptosporangium longisporum</name>
    <dbReference type="NCBI Taxonomy" id="46187"/>
    <lineage>
        <taxon>Bacteria</taxon>
        <taxon>Bacillati</taxon>
        <taxon>Actinomycetota</taxon>
        <taxon>Actinomycetes</taxon>
        <taxon>Streptosporangiales</taxon>
        <taxon>Streptosporangiaceae</taxon>
        <taxon>Streptosporangium</taxon>
    </lineage>
</organism>
<proteinExistence type="predicted"/>
<dbReference type="Proteomes" id="UP001499930">
    <property type="component" value="Unassembled WGS sequence"/>
</dbReference>
<protein>
    <submittedName>
        <fullName evidence="1">Uncharacterized protein</fullName>
    </submittedName>
</protein>
<keyword evidence="2" id="KW-1185">Reference proteome</keyword>
<sequence>MTRLVCPFCGCCARYGCEIDGDPTGCDRLNPADGTPCPCTRIKEPEEGEDPP</sequence>
<reference evidence="2" key="1">
    <citation type="journal article" date="2019" name="Int. J. Syst. Evol. Microbiol.">
        <title>The Global Catalogue of Microorganisms (GCM) 10K type strain sequencing project: providing services to taxonomists for standard genome sequencing and annotation.</title>
        <authorList>
            <consortium name="The Broad Institute Genomics Platform"/>
            <consortium name="The Broad Institute Genome Sequencing Center for Infectious Disease"/>
            <person name="Wu L."/>
            <person name="Ma J."/>
        </authorList>
    </citation>
    <scope>NUCLEOTIDE SEQUENCE [LARGE SCALE GENOMIC DNA]</scope>
    <source>
        <strain evidence="2">JCM 3106</strain>
    </source>
</reference>
<evidence type="ECO:0000313" key="2">
    <source>
        <dbReference type="Proteomes" id="UP001499930"/>
    </source>
</evidence>
<accession>A0ABP6KNT4</accession>